<protein>
    <submittedName>
        <fullName evidence="4">Acyltransferase</fullName>
    </submittedName>
</protein>
<keyword evidence="2" id="KW-0808">Transferase</keyword>
<dbReference type="RefSeq" id="WP_265046609.1">
    <property type="nucleotide sequence ID" value="NZ_CP100390.1"/>
</dbReference>
<accession>A0ABY6MZ61</accession>
<evidence type="ECO:0000256" key="2">
    <source>
        <dbReference type="ARBA" id="ARBA00022679"/>
    </source>
</evidence>
<dbReference type="Gene3D" id="2.160.10.10">
    <property type="entry name" value="Hexapeptide repeat proteins"/>
    <property type="match status" value="1"/>
</dbReference>
<dbReference type="InterPro" id="IPR011004">
    <property type="entry name" value="Trimer_LpxA-like_sf"/>
</dbReference>
<reference evidence="4" key="1">
    <citation type="submission" date="2022-06" db="EMBL/GenBank/DDBJ databases">
        <title>Alkalimarinus sp. nov., isolated from gut of a Alitta virens.</title>
        <authorList>
            <person name="Yang A.I."/>
            <person name="Shin N.-R."/>
        </authorList>
    </citation>
    <scope>NUCLEOTIDE SEQUENCE</scope>
    <source>
        <strain evidence="4">A2M4</strain>
    </source>
</reference>
<keyword evidence="5" id="KW-1185">Reference proteome</keyword>
<proteinExistence type="inferred from homology"/>
<sequence>MAYLSRYELELMKFKKLGSNVKISDKASIYNADQIEIGDNSRIDDFCVVSGKVKIGRFVHIATMSLVAGGDPGIYFEDFSGLAYGVKLFAQSDDYSGKTLTNPTVSKKYKSETLSSIRLGRHVIVGTNSVVFPGVDLADGCSVGAMTVVSRSTEPWGIYAGNPAKRVKERKKDLLALEKEFLKELDVDSI</sequence>
<evidence type="ECO:0000256" key="3">
    <source>
        <dbReference type="ARBA" id="ARBA00023315"/>
    </source>
</evidence>
<dbReference type="PANTHER" id="PTHR43300:SF12">
    <property type="entry name" value="CHLORAMPHENICOL ACETYLTRANSFERASE"/>
    <property type="match status" value="1"/>
</dbReference>
<name>A0ABY6MZ61_9ALTE</name>
<dbReference type="SUPFAM" id="SSF51161">
    <property type="entry name" value="Trimeric LpxA-like enzymes"/>
    <property type="match status" value="1"/>
</dbReference>
<dbReference type="PANTHER" id="PTHR43300">
    <property type="entry name" value="ACETYLTRANSFERASE"/>
    <property type="match status" value="1"/>
</dbReference>
<dbReference type="CDD" id="cd04647">
    <property type="entry name" value="LbH_MAT_like"/>
    <property type="match status" value="1"/>
</dbReference>
<dbReference type="EMBL" id="CP100390">
    <property type="protein sequence ID" value="UZE95120.1"/>
    <property type="molecule type" value="Genomic_DNA"/>
</dbReference>
<evidence type="ECO:0000313" key="4">
    <source>
        <dbReference type="EMBL" id="UZE95120.1"/>
    </source>
</evidence>
<dbReference type="GO" id="GO:0016746">
    <property type="term" value="F:acyltransferase activity"/>
    <property type="evidence" value="ECO:0007669"/>
    <property type="project" value="UniProtKB-KW"/>
</dbReference>
<comment type="similarity">
    <text evidence="1">Belongs to the transferase hexapeptide repeat family.</text>
</comment>
<evidence type="ECO:0000256" key="1">
    <source>
        <dbReference type="ARBA" id="ARBA00007274"/>
    </source>
</evidence>
<dbReference type="Proteomes" id="UP001163739">
    <property type="component" value="Chromosome"/>
</dbReference>
<evidence type="ECO:0000313" key="5">
    <source>
        <dbReference type="Proteomes" id="UP001163739"/>
    </source>
</evidence>
<dbReference type="InterPro" id="IPR050179">
    <property type="entry name" value="Trans_hexapeptide_repeat"/>
</dbReference>
<organism evidence="4 5">
    <name type="scientific">Alkalimarinus alittae</name>
    <dbReference type="NCBI Taxonomy" id="2961619"/>
    <lineage>
        <taxon>Bacteria</taxon>
        <taxon>Pseudomonadati</taxon>
        <taxon>Pseudomonadota</taxon>
        <taxon>Gammaproteobacteria</taxon>
        <taxon>Alteromonadales</taxon>
        <taxon>Alteromonadaceae</taxon>
        <taxon>Alkalimarinus</taxon>
    </lineage>
</organism>
<keyword evidence="3 4" id="KW-0012">Acyltransferase</keyword>
<gene>
    <name evidence="4" type="ORF">NKI27_13725</name>
</gene>